<keyword evidence="4" id="KW-0699">rRNA-binding</keyword>
<feature type="region of interest" description="Disordered" evidence="6">
    <location>
        <begin position="127"/>
        <end position="152"/>
    </location>
</feature>
<dbReference type="PROSITE" id="PS50159">
    <property type="entry name" value="RIBOSOMAL_S13_2"/>
    <property type="match status" value="1"/>
</dbReference>
<comment type="subunit">
    <text evidence="4">Part of the 30S ribosomal subunit. Forms a loose heterodimer with protein S19. Forms two bridges to the 50S subunit in the 70S ribosome.</text>
</comment>
<dbReference type="NCBIfam" id="NF003140">
    <property type="entry name" value="PRK04053.1"/>
    <property type="match status" value="1"/>
</dbReference>
<dbReference type="InterPro" id="IPR010979">
    <property type="entry name" value="Ribosomal_uS13-like_H2TH"/>
</dbReference>
<dbReference type="PIRSF" id="PIRSF002134">
    <property type="entry name" value="Ribosomal_S13"/>
    <property type="match status" value="1"/>
</dbReference>
<accession>A0A150J3D8</accession>
<comment type="function">
    <text evidence="4">Located at the top of the head of the 30S subunit, it contacts several helices of the 16S rRNA. In the 70S ribosome it contacts the 23S rRNA (bridge B1a) and protein L5 of the 50S subunit (bridge B1b), connecting the 2 subunits; these bridges are implicated in subunit movement.</text>
</comment>
<dbReference type="SUPFAM" id="SSF46946">
    <property type="entry name" value="S13-like H2TH domain"/>
    <property type="match status" value="1"/>
</dbReference>
<keyword evidence="3 4" id="KW-0687">Ribonucleoprotein</keyword>
<dbReference type="FunFam" id="4.10.910.10:FF:000002">
    <property type="entry name" value="40S ribosomal protein S18"/>
    <property type="match status" value="1"/>
</dbReference>
<sequence>MAEEVKGIVRVLGTNIMGNDIFEVGILKIKGVGPVMARAVAQVAGISPKEKVGNIPPEKLKAIEKIIEDPVANGIPVWFVNRRKDYETGQNIHVIGPKLLMSLREDLNRMKKMKSYKGIRHQLGLPVRGQRTKSSFRKGTSLGVQRKKAAER</sequence>
<evidence type="ECO:0000256" key="3">
    <source>
        <dbReference type="ARBA" id="ARBA00023274"/>
    </source>
</evidence>
<dbReference type="AlphaFoldDB" id="A0A150J3D8"/>
<protein>
    <recommendedName>
        <fullName evidence="4">Small ribosomal subunit protein uS13</fullName>
    </recommendedName>
</protein>
<evidence type="ECO:0000256" key="6">
    <source>
        <dbReference type="SAM" id="MobiDB-lite"/>
    </source>
</evidence>
<dbReference type="GO" id="GO:0006412">
    <property type="term" value="P:translation"/>
    <property type="evidence" value="ECO:0007669"/>
    <property type="project" value="UniProtKB-UniRule"/>
</dbReference>
<organism evidence="7 8">
    <name type="scientific">Candidatus Methanofastidiosum methylothiophilum</name>
    <dbReference type="NCBI Taxonomy" id="1705564"/>
    <lineage>
        <taxon>Archaea</taxon>
        <taxon>Methanobacteriati</taxon>
        <taxon>Methanobacteriota</taxon>
        <taxon>Stenosarchaea group</taxon>
        <taxon>Candidatus Methanofastidiosia</taxon>
        <taxon>Candidatus Methanofastidiosales</taxon>
        <taxon>Candidatus Methanofastidiosaceae</taxon>
        <taxon>Candidatus Methanofastidiosum</taxon>
    </lineage>
</organism>
<dbReference type="PANTHER" id="PTHR10871">
    <property type="entry name" value="30S RIBOSOMAL PROTEIN S13/40S RIBOSOMAL PROTEIN S18"/>
    <property type="match status" value="1"/>
</dbReference>
<dbReference type="InterPro" id="IPR001892">
    <property type="entry name" value="Ribosomal_uS13"/>
</dbReference>
<dbReference type="HAMAP" id="MF_01315">
    <property type="entry name" value="Ribosomal_uS13"/>
    <property type="match status" value="1"/>
</dbReference>
<dbReference type="Pfam" id="PF00416">
    <property type="entry name" value="Ribosomal_S13"/>
    <property type="match status" value="1"/>
</dbReference>
<evidence type="ECO:0000313" key="8">
    <source>
        <dbReference type="Proteomes" id="UP000075578"/>
    </source>
</evidence>
<dbReference type="GO" id="GO:0005829">
    <property type="term" value="C:cytosol"/>
    <property type="evidence" value="ECO:0007669"/>
    <property type="project" value="TreeGrafter"/>
</dbReference>
<keyword evidence="4" id="KW-0694">RNA-binding</keyword>
<dbReference type="GO" id="GO:0015935">
    <property type="term" value="C:small ribosomal subunit"/>
    <property type="evidence" value="ECO:0007669"/>
    <property type="project" value="TreeGrafter"/>
</dbReference>
<reference evidence="7 8" key="1">
    <citation type="journal article" date="2016" name="ISME J.">
        <title>Chasing the elusive Euryarchaeota class WSA2: genomes reveal a uniquely fastidious methyl-reducing methanogen.</title>
        <authorList>
            <person name="Nobu M.K."/>
            <person name="Narihiro T."/>
            <person name="Kuroda K."/>
            <person name="Mei R."/>
            <person name="Liu W.T."/>
        </authorList>
    </citation>
    <scope>NUCLEOTIDE SEQUENCE [LARGE SCALE GENOMIC DNA]</scope>
    <source>
        <strain evidence="7">U1lsi0528_Bin089</strain>
    </source>
</reference>
<evidence type="ECO:0000313" key="7">
    <source>
        <dbReference type="EMBL" id="KYC51730.1"/>
    </source>
</evidence>
<dbReference type="GO" id="GO:0003735">
    <property type="term" value="F:structural constituent of ribosome"/>
    <property type="evidence" value="ECO:0007669"/>
    <property type="project" value="InterPro"/>
</dbReference>
<dbReference type="Gene3D" id="4.10.910.10">
    <property type="entry name" value="30s ribosomal protein s13, domain 2"/>
    <property type="match status" value="1"/>
</dbReference>
<dbReference type="PROSITE" id="PS00646">
    <property type="entry name" value="RIBOSOMAL_S13_1"/>
    <property type="match status" value="1"/>
</dbReference>
<proteinExistence type="inferred from homology"/>
<gene>
    <name evidence="4" type="primary">rps13</name>
    <name evidence="7" type="ORF">AMQ74_01024</name>
</gene>
<dbReference type="GO" id="GO:0019843">
    <property type="term" value="F:rRNA binding"/>
    <property type="evidence" value="ECO:0007669"/>
    <property type="project" value="UniProtKB-UniRule"/>
</dbReference>
<comment type="caution">
    <text evidence="7">The sequence shown here is derived from an EMBL/GenBank/DDBJ whole genome shotgun (WGS) entry which is preliminary data.</text>
</comment>
<evidence type="ECO:0000256" key="4">
    <source>
        <dbReference type="HAMAP-Rule" id="MF_01315"/>
    </source>
</evidence>
<name>A0A150J3D8_9EURY</name>
<evidence type="ECO:0000256" key="5">
    <source>
        <dbReference type="RuleBase" id="RU003830"/>
    </source>
</evidence>
<dbReference type="PANTHER" id="PTHR10871:SF3">
    <property type="entry name" value="SMALL RIBOSOMAL SUBUNIT PROTEIN US13"/>
    <property type="match status" value="1"/>
</dbReference>
<evidence type="ECO:0000256" key="2">
    <source>
        <dbReference type="ARBA" id="ARBA00022980"/>
    </source>
</evidence>
<evidence type="ECO:0000256" key="1">
    <source>
        <dbReference type="ARBA" id="ARBA00008080"/>
    </source>
</evidence>
<comment type="similarity">
    <text evidence="1 4 5">Belongs to the universal ribosomal protein uS13 family.</text>
</comment>
<dbReference type="EMBL" id="LNGD01000056">
    <property type="protein sequence ID" value="KYC51730.1"/>
    <property type="molecule type" value="Genomic_DNA"/>
</dbReference>
<dbReference type="InterPro" id="IPR027437">
    <property type="entry name" value="Rbsml_uS13_C"/>
</dbReference>
<dbReference type="Proteomes" id="UP000075578">
    <property type="component" value="Unassembled WGS sequence"/>
</dbReference>
<dbReference type="InterPro" id="IPR018269">
    <property type="entry name" value="Ribosomal_uS13_CS"/>
</dbReference>
<dbReference type="Gene3D" id="1.10.8.50">
    <property type="match status" value="1"/>
</dbReference>
<keyword evidence="2 4" id="KW-0689">Ribosomal protein</keyword>